<protein>
    <submittedName>
        <fullName evidence="4">NAD(P)H dehydrogenase (Quinone)</fullName>
    </submittedName>
</protein>
<evidence type="ECO:0000313" key="5">
    <source>
        <dbReference type="Proteomes" id="UP001206895"/>
    </source>
</evidence>
<keyword evidence="2" id="KW-0560">Oxidoreductase</keyword>
<proteinExistence type="inferred from homology"/>
<evidence type="ECO:0000259" key="3">
    <source>
        <dbReference type="Pfam" id="PF02525"/>
    </source>
</evidence>
<organism evidence="4 5">
    <name type="scientific">Williamsia maris</name>
    <dbReference type="NCBI Taxonomy" id="72806"/>
    <lineage>
        <taxon>Bacteria</taxon>
        <taxon>Bacillati</taxon>
        <taxon>Actinomycetota</taxon>
        <taxon>Actinomycetes</taxon>
        <taxon>Mycobacteriales</taxon>
        <taxon>Nocardiaceae</taxon>
        <taxon>Williamsia</taxon>
    </lineage>
</organism>
<dbReference type="EMBL" id="JAMTCJ010000002">
    <property type="protein sequence ID" value="MCP2176546.1"/>
    <property type="molecule type" value="Genomic_DNA"/>
</dbReference>
<dbReference type="InterPro" id="IPR003680">
    <property type="entry name" value="Flavodoxin_fold"/>
</dbReference>
<dbReference type="Pfam" id="PF02525">
    <property type="entry name" value="Flavodoxin_2"/>
    <property type="match status" value="1"/>
</dbReference>
<sequence length="261" mass="29063">MAPTSRTLWVFAHPDDKSLNRLLFDSGVGHLRESGQTPIVSDLYADHWNPVLSDEDLGGVHAPTLGHRQKLATRTGRLADDIRREQSKIAAADRVIVQFPLWWFGMPAILKGWFDRVFTNGFAFGVLDEQGRVRKYGDGGLTGTTFLAVVSAGDRESAFDPRGVNGAMDEVLWPLLHGTAHYTGMRTLRPHLIASADRVDDLRLRGEVERLHRRLDGLDDEPPMNYRDLRGGDYDDEHVLRSDIRPGVTGLGVHVGGETLH</sequence>
<name>A0ABT1HFN6_9NOCA</name>
<feature type="domain" description="Flavodoxin-like fold" evidence="3">
    <location>
        <begin position="6"/>
        <end position="212"/>
    </location>
</feature>
<comment type="similarity">
    <text evidence="1">Belongs to the NAD(P)H dehydrogenase (quinone) family.</text>
</comment>
<gene>
    <name evidence="4" type="ORF">LX13_002365</name>
</gene>
<comment type="caution">
    <text evidence="4">The sequence shown here is derived from an EMBL/GenBank/DDBJ whole genome shotgun (WGS) entry which is preliminary data.</text>
</comment>
<dbReference type="SUPFAM" id="SSF52218">
    <property type="entry name" value="Flavoproteins"/>
    <property type="match status" value="1"/>
</dbReference>
<evidence type="ECO:0000313" key="4">
    <source>
        <dbReference type="EMBL" id="MCP2176546.1"/>
    </source>
</evidence>
<dbReference type="RefSeq" id="WP_253661523.1">
    <property type="nucleotide sequence ID" value="NZ_BAAAJQ010000001.1"/>
</dbReference>
<dbReference type="Gene3D" id="3.40.50.360">
    <property type="match status" value="1"/>
</dbReference>
<evidence type="ECO:0000256" key="2">
    <source>
        <dbReference type="ARBA" id="ARBA00023002"/>
    </source>
</evidence>
<dbReference type="PANTHER" id="PTHR10204">
    <property type="entry name" value="NAD P H OXIDOREDUCTASE-RELATED"/>
    <property type="match status" value="1"/>
</dbReference>
<reference evidence="4 5" key="1">
    <citation type="submission" date="2022-06" db="EMBL/GenBank/DDBJ databases">
        <title>Genomic Encyclopedia of Archaeal and Bacterial Type Strains, Phase II (KMG-II): from individual species to whole genera.</title>
        <authorList>
            <person name="Goeker M."/>
        </authorList>
    </citation>
    <scope>NUCLEOTIDE SEQUENCE [LARGE SCALE GENOMIC DNA]</scope>
    <source>
        <strain evidence="4 5">DSM 44693</strain>
    </source>
</reference>
<dbReference type="Proteomes" id="UP001206895">
    <property type="component" value="Unassembled WGS sequence"/>
</dbReference>
<evidence type="ECO:0000256" key="1">
    <source>
        <dbReference type="ARBA" id="ARBA00006252"/>
    </source>
</evidence>
<dbReference type="PANTHER" id="PTHR10204:SF34">
    <property type="entry name" value="NAD(P)H DEHYDROGENASE [QUINONE] 1 ISOFORM 1"/>
    <property type="match status" value="1"/>
</dbReference>
<accession>A0ABT1HFN6</accession>
<keyword evidence="5" id="KW-1185">Reference proteome</keyword>
<dbReference type="InterPro" id="IPR051545">
    <property type="entry name" value="NAD(P)H_dehydrogenase_qn"/>
</dbReference>
<dbReference type="InterPro" id="IPR029039">
    <property type="entry name" value="Flavoprotein-like_sf"/>
</dbReference>